<keyword evidence="3" id="KW-0012">Acyltransferase</keyword>
<evidence type="ECO:0000256" key="1">
    <source>
        <dbReference type="ARBA" id="ARBA00005189"/>
    </source>
</evidence>
<dbReference type="InterPro" id="IPR002123">
    <property type="entry name" value="Plipid/glycerol_acylTrfase"/>
</dbReference>
<sequence length="230" mass="25261">MSRIVYGVLWVLARVVGKVCFRYRVEGQIPRTGGFLIAANHASYLDIPLLGCGLTRRAWYLGRNDLFPIPVLNGILQALGWIPVRLGRLDREAFGKAINLIRAGKVVVIFPEGRRSHDGHLREPKAGIGVIVSQTGCSVVPAYLKGTFDVLPPGASWPRLCPVTVRFGDPIQFETEKQQERAATKQFYQHVSRTVIEQIAALGQVPAPQGKDSLDVGTSNRQTADAHNAE</sequence>
<dbReference type="PANTHER" id="PTHR10434:SF11">
    <property type="entry name" value="1-ACYL-SN-GLYCEROL-3-PHOSPHATE ACYLTRANSFERASE"/>
    <property type="match status" value="1"/>
</dbReference>
<protein>
    <recommendedName>
        <fullName evidence="5">Phospholipid/glycerol acyltransferase domain-containing protein</fullName>
    </recommendedName>
</protein>
<dbReference type="Proteomes" id="UP000593737">
    <property type="component" value="Chromosome"/>
</dbReference>
<evidence type="ECO:0000259" key="5">
    <source>
        <dbReference type="SMART" id="SM00563"/>
    </source>
</evidence>
<feature type="domain" description="Phospholipid/glycerol acyltransferase" evidence="5">
    <location>
        <begin position="35"/>
        <end position="147"/>
    </location>
</feature>
<feature type="compositionally biased region" description="Polar residues" evidence="4">
    <location>
        <begin position="216"/>
        <end position="230"/>
    </location>
</feature>
<evidence type="ECO:0000256" key="2">
    <source>
        <dbReference type="ARBA" id="ARBA00022679"/>
    </source>
</evidence>
<organism evidence="6 7">
    <name type="scientific">Candidatus Nitrospira kreftii</name>
    <dbReference type="NCBI Taxonomy" id="2652173"/>
    <lineage>
        <taxon>Bacteria</taxon>
        <taxon>Pseudomonadati</taxon>
        <taxon>Nitrospirota</taxon>
        <taxon>Nitrospiria</taxon>
        <taxon>Nitrospirales</taxon>
        <taxon>Nitrospiraceae</taxon>
        <taxon>Nitrospira</taxon>
    </lineage>
</organism>
<dbReference type="CDD" id="cd07989">
    <property type="entry name" value="LPLAT_AGPAT-like"/>
    <property type="match status" value="1"/>
</dbReference>
<keyword evidence="2" id="KW-0808">Transferase</keyword>
<evidence type="ECO:0000256" key="4">
    <source>
        <dbReference type="SAM" id="MobiDB-lite"/>
    </source>
</evidence>
<comment type="pathway">
    <text evidence="1">Lipid metabolism.</text>
</comment>
<evidence type="ECO:0000313" key="7">
    <source>
        <dbReference type="Proteomes" id="UP000593737"/>
    </source>
</evidence>
<dbReference type="SMART" id="SM00563">
    <property type="entry name" value="PlsC"/>
    <property type="match status" value="1"/>
</dbReference>
<dbReference type="KEGG" id="nkf:Nkreftii_003573"/>
<dbReference type="GO" id="GO:0006654">
    <property type="term" value="P:phosphatidic acid biosynthetic process"/>
    <property type="evidence" value="ECO:0007669"/>
    <property type="project" value="TreeGrafter"/>
</dbReference>
<dbReference type="GO" id="GO:0003841">
    <property type="term" value="F:1-acylglycerol-3-phosphate O-acyltransferase activity"/>
    <property type="evidence" value="ECO:0007669"/>
    <property type="project" value="TreeGrafter"/>
</dbReference>
<reference evidence="6 7" key="1">
    <citation type="journal article" date="2020" name="ISME J.">
        <title>Enrichment and physiological characterization of a novel comammox Nitrospira indicates ammonium inhibition of complete nitrification.</title>
        <authorList>
            <person name="Sakoula D."/>
            <person name="Koch H."/>
            <person name="Frank J."/>
            <person name="Jetten M.S.M."/>
            <person name="van Kessel M.A.H.J."/>
            <person name="Lucker S."/>
        </authorList>
    </citation>
    <scope>NUCLEOTIDE SEQUENCE [LARGE SCALE GENOMIC DNA]</scope>
    <source>
        <strain evidence="6">Comreactor17</strain>
    </source>
</reference>
<dbReference type="Pfam" id="PF01553">
    <property type="entry name" value="Acyltransferase"/>
    <property type="match status" value="1"/>
</dbReference>
<dbReference type="EMBL" id="CP047423">
    <property type="protein sequence ID" value="QPD05799.1"/>
    <property type="molecule type" value="Genomic_DNA"/>
</dbReference>
<feature type="region of interest" description="Disordered" evidence="4">
    <location>
        <begin position="207"/>
        <end position="230"/>
    </location>
</feature>
<name>A0A7S8FHA0_9BACT</name>
<dbReference type="PANTHER" id="PTHR10434">
    <property type="entry name" value="1-ACYL-SN-GLYCEROL-3-PHOSPHATE ACYLTRANSFERASE"/>
    <property type="match status" value="1"/>
</dbReference>
<dbReference type="AlphaFoldDB" id="A0A7S8FHA0"/>
<evidence type="ECO:0000256" key="3">
    <source>
        <dbReference type="ARBA" id="ARBA00023315"/>
    </source>
</evidence>
<gene>
    <name evidence="6" type="ORF">Nkreftii_003573</name>
</gene>
<evidence type="ECO:0000313" key="6">
    <source>
        <dbReference type="EMBL" id="QPD05799.1"/>
    </source>
</evidence>
<dbReference type="SUPFAM" id="SSF69593">
    <property type="entry name" value="Glycerol-3-phosphate (1)-acyltransferase"/>
    <property type="match status" value="1"/>
</dbReference>
<proteinExistence type="predicted"/>
<accession>A0A7S8FHA0</accession>